<accession>A0AAE4KBR3</accession>
<dbReference type="AlphaFoldDB" id="A0AAE4KBR3"/>
<sequence>MKDAPQKIETLRQKIVMNSTSGKASGNFAALPFSPDWRFTVPATAIAPHVLKAHAKNKNAIAPEPRSQATPGIPSGSIRALKGCVGPLQRPVSLEEMEQAIARRGEAAQ</sequence>
<dbReference type="RefSeq" id="WP_310839094.1">
    <property type="nucleotide sequence ID" value="NZ_JAVLSM010000027.1"/>
</dbReference>
<reference evidence="1" key="1">
    <citation type="submission" date="2023-02" db="EMBL/GenBank/DDBJ databases">
        <title>Description of Herbaspirillum huttiense subsp. nephrolepsisexaltata and Herbaspirillum huttiense subsp. lycopersicon.</title>
        <authorList>
            <person name="Poudel M."/>
            <person name="Sharma A."/>
            <person name="Goss E."/>
            <person name="Tapia J.H."/>
            <person name="Harmon C.M."/>
            <person name="Jones J.B."/>
        </authorList>
    </citation>
    <scope>NUCLEOTIDE SEQUENCE</scope>
    <source>
        <strain evidence="1">NC40101</strain>
    </source>
</reference>
<gene>
    <name evidence="1" type="ORF">RJN63_28870</name>
</gene>
<organism evidence="1">
    <name type="scientific">Herbaspirillum huttiense subsp. nephrolepidis</name>
    <dbReference type="NCBI Taxonomy" id="3075126"/>
    <lineage>
        <taxon>Bacteria</taxon>
        <taxon>Pseudomonadati</taxon>
        <taxon>Pseudomonadota</taxon>
        <taxon>Betaproteobacteria</taxon>
        <taxon>Burkholderiales</taxon>
        <taxon>Oxalobacteraceae</taxon>
        <taxon>Herbaspirillum</taxon>
    </lineage>
</organism>
<protein>
    <submittedName>
        <fullName evidence="1">Uncharacterized protein</fullName>
    </submittedName>
</protein>
<evidence type="ECO:0000313" key="1">
    <source>
        <dbReference type="EMBL" id="MDT0340872.1"/>
    </source>
</evidence>
<proteinExistence type="predicted"/>
<dbReference type="EMBL" id="JAVRAA010000030">
    <property type="protein sequence ID" value="MDT0340872.1"/>
    <property type="molecule type" value="Genomic_DNA"/>
</dbReference>
<comment type="caution">
    <text evidence="1">The sequence shown here is derived from an EMBL/GenBank/DDBJ whole genome shotgun (WGS) entry which is preliminary data.</text>
</comment>
<name>A0AAE4KBR3_9BURK</name>